<keyword evidence="2" id="KW-1185">Reference proteome</keyword>
<dbReference type="RefSeq" id="YP_009216549.1">
    <property type="nucleotide sequence ID" value="NC_028988.1"/>
</dbReference>
<organism evidence="1 2">
    <name type="scientific">Ralstonia phage RSJ2</name>
    <dbReference type="NCBI Taxonomy" id="1481785"/>
    <lineage>
        <taxon>Viruses</taxon>
        <taxon>Duplodnaviria</taxon>
        <taxon>Heunggongvirae</taxon>
        <taxon>Uroviricota</taxon>
        <taxon>Caudoviricetes</taxon>
        <taxon>Autographivirales</taxon>
        <taxon>Autonotataviridae</taxon>
        <taxon>Risjevirus</taxon>
        <taxon>Risjevirus RSJ2</taxon>
    </lineage>
</organism>
<dbReference type="GeneID" id="26642932"/>
<protein>
    <submittedName>
        <fullName evidence="1">Uncharacterized protein</fullName>
    </submittedName>
</protein>
<evidence type="ECO:0000313" key="2">
    <source>
        <dbReference type="Proteomes" id="UP000027493"/>
    </source>
</evidence>
<sequence length="71" mass="7787">MRGDQSFQRNAFTHDKAALDVGPTYPYSAQYKGDGWHVYDASTNTYIEPSYPTAAAAESAIAARLDAERAE</sequence>
<dbReference type="KEGG" id="vg:26642932"/>
<dbReference type="Proteomes" id="UP000027493">
    <property type="component" value="Segment"/>
</dbReference>
<dbReference type="EMBL" id="AB920995">
    <property type="protein sequence ID" value="BAP15817.1"/>
    <property type="molecule type" value="Genomic_DNA"/>
</dbReference>
<proteinExistence type="predicted"/>
<name>A0A068Q6G3_9CAUD</name>
<reference evidence="1 2" key="1">
    <citation type="submission" date="2014-03" db="EMBL/GenBank/DDBJ databases">
        <title>Isolation and characterization of bacteriophages infecting R. solanacearum from Thailand.</title>
        <authorList>
            <person name="Narulita E."/>
            <person name="Kawasaki T."/>
            <person name="Fujie M."/>
            <person name="Yamada T."/>
        </authorList>
    </citation>
    <scope>NUCLEOTIDE SEQUENCE [LARGE SCALE GENOMIC DNA]</scope>
</reference>
<accession>A0A068Q6G3</accession>
<evidence type="ECO:0000313" key="1">
    <source>
        <dbReference type="EMBL" id="BAP15817.1"/>
    </source>
</evidence>